<dbReference type="RefSeq" id="WP_135532913.1">
    <property type="nucleotide sequence ID" value="NZ_SRKZ01000009.1"/>
</dbReference>
<dbReference type="EMBL" id="SRKZ01000009">
    <property type="protein sequence ID" value="TGD77311.1"/>
    <property type="molecule type" value="Genomic_DNA"/>
</dbReference>
<proteinExistence type="predicted"/>
<evidence type="ECO:0000256" key="1">
    <source>
        <dbReference type="SAM" id="Phobius"/>
    </source>
</evidence>
<keyword evidence="1" id="KW-1133">Transmembrane helix</keyword>
<keyword evidence="2" id="KW-0732">Signal</keyword>
<keyword evidence="1" id="KW-0812">Transmembrane</keyword>
<comment type="caution">
    <text evidence="3">The sequence shown here is derived from an EMBL/GenBank/DDBJ whole genome shotgun (WGS) entry which is preliminary data.</text>
</comment>
<feature type="transmembrane region" description="Helical" evidence="1">
    <location>
        <begin position="114"/>
        <end position="133"/>
    </location>
</feature>
<dbReference type="AlphaFoldDB" id="A0A4Z0MCS5"/>
<organism evidence="3 4">
    <name type="scientific">Hymenobacter wooponensis</name>
    <dbReference type="NCBI Taxonomy" id="1525360"/>
    <lineage>
        <taxon>Bacteria</taxon>
        <taxon>Pseudomonadati</taxon>
        <taxon>Bacteroidota</taxon>
        <taxon>Cytophagia</taxon>
        <taxon>Cytophagales</taxon>
        <taxon>Hymenobacteraceae</taxon>
        <taxon>Hymenobacter</taxon>
    </lineage>
</organism>
<sequence length="145" mass="15894">MPRRSFELLFLAVLLPAGASAGPGNAARNDAVWAAVFWTPQLLWVVLSAGLLVAVLVGFWRRRAVWWLMWLPYAMVLAALGVLITAFSTGRGEYGSTAQVIQDPLFVETATPSLWALPALGLLHTVVVLLLLATRYRQPPEPWDA</sequence>
<feature type="transmembrane region" description="Helical" evidence="1">
    <location>
        <begin position="42"/>
        <end position="60"/>
    </location>
</feature>
<accession>A0A4Z0MCS5</accession>
<name>A0A4Z0MCS5_9BACT</name>
<keyword evidence="4" id="KW-1185">Reference proteome</keyword>
<evidence type="ECO:0000313" key="4">
    <source>
        <dbReference type="Proteomes" id="UP000298284"/>
    </source>
</evidence>
<dbReference type="Proteomes" id="UP000298284">
    <property type="component" value="Unassembled WGS sequence"/>
</dbReference>
<protein>
    <submittedName>
        <fullName evidence="3">Uncharacterized protein</fullName>
    </submittedName>
</protein>
<evidence type="ECO:0000256" key="2">
    <source>
        <dbReference type="SAM" id="SignalP"/>
    </source>
</evidence>
<gene>
    <name evidence="3" type="ORF">EU557_23390</name>
</gene>
<reference evidence="3 4" key="1">
    <citation type="submission" date="2019-04" db="EMBL/GenBank/DDBJ databases">
        <authorList>
            <person name="Feng G."/>
            <person name="Zhang J."/>
            <person name="Zhu H."/>
        </authorList>
    </citation>
    <scope>NUCLEOTIDE SEQUENCE [LARGE SCALE GENOMIC DNA]</scope>
    <source>
        <strain evidence="3 4">JCM 19491</strain>
    </source>
</reference>
<keyword evidence="1" id="KW-0472">Membrane</keyword>
<evidence type="ECO:0000313" key="3">
    <source>
        <dbReference type="EMBL" id="TGD77311.1"/>
    </source>
</evidence>
<feature type="chain" id="PRO_5021206742" evidence="2">
    <location>
        <begin position="22"/>
        <end position="145"/>
    </location>
</feature>
<feature type="signal peptide" evidence="2">
    <location>
        <begin position="1"/>
        <end position="21"/>
    </location>
</feature>
<feature type="transmembrane region" description="Helical" evidence="1">
    <location>
        <begin position="67"/>
        <end position="87"/>
    </location>
</feature>